<sequence length="294" mass="33782">MTLDLIHNEQIDSNDYELWLKEYGYTELDENLKQDILAICKFFCNEELISQGLKKLAEQYFVFNRVEKKSLRQFFDNWGSQNHFNNPNPLNSIEEFKTSANFQYPKQIPILYGELTANLFNNVLLKNGYLSADVGAGPKHGKWAHTIQLFLIEEARKEGILKLHTPTACQFIQLISQIKGQFESFSLWNLLFDSFDDHIFTNPNNITTALTHPHSATEAQIFLASKLHAYEKKFNQAASVSGYESFAHTKYLSRLSEASYVSYKDKCGLLWFAPKNKISNSAPSQKVDVFVPDI</sequence>
<keyword evidence="2" id="KW-0067">ATP-binding</keyword>
<name>A0A0W0YFP5_9GAMM</name>
<keyword evidence="2" id="KW-0347">Helicase</keyword>
<evidence type="ECO:0000313" key="2">
    <source>
        <dbReference type="EMBL" id="KTD55770.1"/>
    </source>
</evidence>
<dbReference type="OrthoDB" id="5648714at2"/>
<accession>A0A0W0YFP5</accession>
<dbReference type="Proteomes" id="UP000054703">
    <property type="component" value="Unassembled WGS sequence"/>
</dbReference>
<keyword evidence="3" id="KW-1185">Reference proteome</keyword>
<dbReference type="AlphaFoldDB" id="A0A0W0YFP5"/>
<comment type="caution">
    <text evidence="2">The sequence shown here is derived from an EMBL/GenBank/DDBJ whole genome shotgun (WGS) entry which is preliminary data.</text>
</comment>
<keyword evidence="2" id="KW-0547">Nucleotide-binding</keyword>
<reference evidence="2 3" key="1">
    <citation type="submission" date="2015-11" db="EMBL/GenBank/DDBJ databases">
        <title>Genomic analysis of 38 Legionella species identifies large and diverse effector repertoires.</title>
        <authorList>
            <person name="Burstein D."/>
            <person name="Amaro F."/>
            <person name="Zusman T."/>
            <person name="Lifshitz Z."/>
            <person name="Cohen O."/>
            <person name="Gilbert J.A."/>
            <person name="Pupko T."/>
            <person name="Shuman H.A."/>
            <person name="Segal G."/>
        </authorList>
    </citation>
    <scope>NUCLEOTIDE SEQUENCE [LARGE SCALE GENOMIC DNA]</scope>
    <source>
        <strain evidence="2 3">SC-63-C7</strain>
    </source>
</reference>
<organism evidence="2 3">
    <name type="scientific">Legionella santicrucis</name>
    <dbReference type="NCBI Taxonomy" id="45074"/>
    <lineage>
        <taxon>Bacteria</taxon>
        <taxon>Pseudomonadati</taxon>
        <taxon>Pseudomonadota</taxon>
        <taxon>Gammaproteobacteria</taxon>
        <taxon>Legionellales</taxon>
        <taxon>Legionellaceae</taxon>
        <taxon>Legionella</taxon>
    </lineage>
</organism>
<gene>
    <name evidence="2" type="ORF">Lsan_3322</name>
</gene>
<dbReference type="Pfam" id="PF18686">
    <property type="entry name" value="DUF5636"/>
    <property type="match status" value="1"/>
</dbReference>
<protein>
    <submittedName>
        <fullName evidence="2">Helicase</fullName>
    </submittedName>
</protein>
<keyword evidence="2" id="KW-0378">Hydrolase</keyword>
<evidence type="ECO:0000259" key="1">
    <source>
        <dbReference type="Pfam" id="PF18686"/>
    </source>
</evidence>
<feature type="domain" description="DUF5636" evidence="1">
    <location>
        <begin position="29"/>
        <end position="212"/>
    </location>
</feature>
<dbReference type="EMBL" id="LNYU01000085">
    <property type="protein sequence ID" value="KTD55770.1"/>
    <property type="molecule type" value="Genomic_DNA"/>
</dbReference>
<dbReference type="InterPro" id="IPR040708">
    <property type="entry name" value="DUF5636"/>
</dbReference>
<evidence type="ECO:0000313" key="3">
    <source>
        <dbReference type="Proteomes" id="UP000054703"/>
    </source>
</evidence>
<proteinExistence type="predicted"/>
<dbReference type="GO" id="GO:0004386">
    <property type="term" value="F:helicase activity"/>
    <property type="evidence" value="ECO:0007669"/>
    <property type="project" value="UniProtKB-KW"/>
</dbReference>
<dbReference type="RefSeq" id="WP_058515249.1">
    <property type="nucleotide sequence ID" value="NZ_CAAAIH010000005.1"/>
</dbReference>
<dbReference type="PATRIC" id="fig|45074.5.peg.3568"/>